<keyword evidence="5" id="KW-0732">Signal</keyword>
<dbReference type="GO" id="GO:0009277">
    <property type="term" value="C:fungal-type cell wall"/>
    <property type="evidence" value="ECO:0007669"/>
    <property type="project" value="TreeGrafter"/>
</dbReference>
<dbReference type="InterPro" id="IPR005556">
    <property type="entry name" value="SUN"/>
</dbReference>
<reference evidence="6 7" key="1">
    <citation type="submission" date="2016-08" db="EMBL/GenBank/DDBJ databases">
        <title>Whole genome shotgun sequence of Pichia membranifaciens KS47-1.</title>
        <authorList>
            <person name="Konishi M."/>
            <person name="Ishida M."/>
            <person name="Arakawa T."/>
            <person name="Kato Y."/>
            <person name="Horiuchi J."/>
        </authorList>
    </citation>
    <scope>NUCLEOTIDE SEQUENCE [LARGE SCALE GENOMIC DNA]</scope>
    <source>
        <strain evidence="6 7">KS47-1</strain>
    </source>
</reference>
<keyword evidence="3" id="KW-0496">Mitochondrion</keyword>
<evidence type="ECO:0000256" key="1">
    <source>
        <dbReference type="ARBA" id="ARBA00004173"/>
    </source>
</evidence>
<proteinExistence type="inferred from homology"/>
<evidence type="ECO:0000256" key="4">
    <source>
        <dbReference type="SAM" id="MobiDB-lite"/>
    </source>
</evidence>
<keyword evidence="7" id="KW-1185">Reference proteome</keyword>
<feature type="chain" id="PRO_5013066365" evidence="5">
    <location>
        <begin position="19"/>
        <end position="312"/>
    </location>
</feature>
<evidence type="ECO:0000313" key="7">
    <source>
        <dbReference type="Proteomes" id="UP000186136"/>
    </source>
</evidence>
<name>A0A1Q2YAU0_9ASCO</name>
<dbReference type="InterPro" id="IPR051526">
    <property type="entry name" value="Beta-Glucosidase_SUN"/>
</dbReference>
<dbReference type="PANTHER" id="PTHR31316">
    <property type="entry name" value="BETA-GLUCOSIDASE-LIKE PROTEIN NCA3, MITOCHONDRIAL-RELATED"/>
    <property type="match status" value="1"/>
</dbReference>
<comment type="subcellular location">
    <subcellularLocation>
        <location evidence="1">Mitochondrion</location>
    </subcellularLocation>
</comment>
<comment type="similarity">
    <text evidence="2">Belongs to the SUN family.</text>
</comment>
<gene>
    <name evidence="6" type="ORF">PMKS-000121</name>
</gene>
<sequence length="312" mass="32187">MKFSQSLSLLALSALASAAPVAMNHQHHMHKRDEYAAPSTSATSPGPSSSGSSSGGSFEDGTIPCSEFPSVDGIVAVDWVGLGGWASVMGLDGSTSDSCSEGFYCSYACQPGMSKTQWPSNQPSDGRTVGGLLCKGGFLYKSNSDADSLCQADQSTGYVKSELSDSVALCRTDYPGSENMVVPTELQGGSTQPLSVVDEDSYFKWGGKKTSSQYYVNNAGVSVEDGCVWGSSSAGVGNYAPIVIGSGATGGLTYLSLIPNPNNGNGANYNIKIEATEGSSINGDCYYENGSFSSPDGCTVTVTSGSANVIFY</sequence>
<feature type="compositionally biased region" description="Low complexity" evidence="4">
    <location>
        <begin position="36"/>
        <end position="57"/>
    </location>
</feature>
<dbReference type="AlphaFoldDB" id="A0A1Q2YAU0"/>
<evidence type="ECO:0000313" key="6">
    <source>
        <dbReference type="EMBL" id="GAV26666.1"/>
    </source>
</evidence>
<dbReference type="GO" id="GO:0005739">
    <property type="term" value="C:mitochondrion"/>
    <property type="evidence" value="ECO:0007669"/>
    <property type="project" value="UniProtKB-SubCell"/>
</dbReference>
<dbReference type="GO" id="GO:0009986">
    <property type="term" value="C:cell surface"/>
    <property type="evidence" value="ECO:0007669"/>
    <property type="project" value="TreeGrafter"/>
</dbReference>
<comment type="caution">
    <text evidence="6">The sequence shown here is derived from an EMBL/GenBank/DDBJ whole genome shotgun (WGS) entry which is preliminary data.</text>
</comment>
<evidence type="ECO:0000256" key="3">
    <source>
        <dbReference type="ARBA" id="ARBA00023128"/>
    </source>
</evidence>
<accession>A0A1Q2YAU0</accession>
<dbReference type="GO" id="GO:0031505">
    <property type="term" value="P:fungal-type cell wall organization"/>
    <property type="evidence" value="ECO:0007669"/>
    <property type="project" value="TreeGrafter"/>
</dbReference>
<feature type="signal peptide" evidence="5">
    <location>
        <begin position="1"/>
        <end position="18"/>
    </location>
</feature>
<evidence type="ECO:0000256" key="2">
    <source>
        <dbReference type="ARBA" id="ARBA00010579"/>
    </source>
</evidence>
<dbReference type="OrthoDB" id="5339822at2759"/>
<dbReference type="EMBL" id="BDGI01000001">
    <property type="protein sequence ID" value="GAV26666.1"/>
    <property type="molecule type" value="Genomic_DNA"/>
</dbReference>
<protein>
    <submittedName>
        <fullName evidence="6">Uncharacterized protein</fullName>
    </submittedName>
</protein>
<dbReference type="Proteomes" id="UP000186136">
    <property type="component" value="Unassembled WGS sequence"/>
</dbReference>
<dbReference type="PANTHER" id="PTHR31316:SF2">
    <property type="entry name" value="BETA-GLUCOSIDASE-LIKE PROTEIN NCA3, MITOCHONDRIAL-RELATED"/>
    <property type="match status" value="1"/>
</dbReference>
<feature type="region of interest" description="Disordered" evidence="4">
    <location>
        <begin position="27"/>
        <end position="59"/>
    </location>
</feature>
<evidence type="ECO:0000256" key="5">
    <source>
        <dbReference type="SAM" id="SignalP"/>
    </source>
</evidence>
<dbReference type="Pfam" id="PF03856">
    <property type="entry name" value="SUN"/>
    <property type="match status" value="1"/>
</dbReference>
<organism evidence="6 7">
    <name type="scientific">Pichia membranifaciens</name>
    <dbReference type="NCBI Taxonomy" id="4926"/>
    <lineage>
        <taxon>Eukaryota</taxon>
        <taxon>Fungi</taxon>
        <taxon>Dikarya</taxon>
        <taxon>Ascomycota</taxon>
        <taxon>Saccharomycotina</taxon>
        <taxon>Pichiomycetes</taxon>
        <taxon>Pichiales</taxon>
        <taxon>Pichiaceae</taxon>
        <taxon>Pichia</taxon>
    </lineage>
</organism>